<evidence type="ECO:0000313" key="1">
    <source>
        <dbReference type="EMBL" id="GMI90706.1"/>
    </source>
</evidence>
<dbReference type="EMBL" id="BSYR01000024">
    <property type="protein sequence ID" value="GMI90706.1"/>
    <property type="molecule type" value="Genomic_DNA"/>
</dbReference>
<evidence type="ECO:0000313" key="2">
    <source>
        <dbReference type="Proteomes" id="UP001165190"/>
    </source>
</evidence>
<sequence length="107" mass="11876">MKEYLGQIGTICDSLAATRNPLIETMHIFAILSKLSPEYEPFVTVITSSQQLYKIDGVCSVLIDTEARQQGSVSQNLFMNMIQDSLPNVLQGDSSFQNGSFPRNFPV</sequence>
<keyword evidence="2" id="KW-1185">Reference proteome</keyword>
<protein>
    <submittedName>
        <fullName evidence="1">Uncharacterized protein</fullName>
    </submittedName>
</protein>
<organism evidence="1 2">
    <name type="scientific">Hibiscus trionum</name>
    <name type="common">Flower of an hour</name>
    <dbReference type="NCBI Taxonomy" id="183268"/>
    <lineage>
        <taxon>Eukaryota</taxon>
        <taxon>Viridiplantae</taxon>
        <taxon>Streptophyta</taxon>
        <taxon>Embryophyta</taxon>
        <taxon>Tracheophyta</taxon>
        <taxon>Spermatophyta</taxon>
        <taxon>Magnoliopsida</taxon>
        <taxon>eudicotyledons</taxon>
        <taxon>Gunneridae</taxon>
        <taxon>Pentapetalae</taxon>
        <taxon>rosids</taxon>
        <taxon>malvids</taxon>
        <taxon>Malvales</taxon>
        <taxon>Malvaceae</taxon>
        <taxon>Malvoideae</taxon>
        <taxon>Hibiscus</taxon>
    </lineage>
</organism>
<dbReference type="OrthoDB" id="999813at2759"/>
<proteinExistence type="predicted"/>
<reference evidence="1" key="1">
    <citation type="submission" date="2023-05" db="EMBL/GenBank/DDBJ databases">
        <title>Genome and transcriptome analyses reveal genes involved in the formation of fine ridges on petal epidermal cells in Hibiscus trionum.</title>
        <authorList>
            <person name="Koshimizu S."/>
            <person name="Masuda S."/>
            <person name="Ishii T."/>
            <person name="Shirasu K."/>
            <person name="Hoshino A."/>
            <person name="Arita M."/>
        </authorList>
    </citation>
    <scope>NUCLEOTIDE SEQUENCE</scope>
    <source>
        <strain evidence="1">Hamamatsu line</strain>
    </source>
</reference>
<name>A0A9W7I8B6_HIBTR</name>
<comment type="caution">
    <text evidence="1">The sequence shown here is derived from an EMBL/GenBank/DDBJ whole genome shotgun (WGS) entry which is preliminary data.</text>
</comment>
<dbReference type="PANTHER" id="PTHR47481:SF30">
    <property type="entry name" value="CCHC-TYPE DOMAIN-CONTAINING PROTEIN"/>
    <property type="match status" value="1"/>
</dbReference>
<dbReference type="AlphaFoldDB" id="A0A9W7I8B6"/>
<dbReference type="Pfam" id="PF14223">
    <property type="entry name" value="Retrotran_gag_2"/>
    <property type="match status" value="1"/>
</dbReference>
<dbReference type="PANTHER" id="PTHR47481">
    <property type="match status" value="1"/>
</dbReference>
<dbReference type="Proteomes" id="UP001165190">
    <property type="component" value="Unassembled WGS sequence"/>
</dbReference>
<accession>A0A9W7I8B6</accession>
<gene>
    <name evidence="1" type="ORF">HRI_002739900</name>
</gene>